<keyword evidence="2" id="KW-1185">Reference proteome</keyword>
<dbReference type="EMBL" id="LJAM02000247">
    <property type="protein sequence ID" value="RAP70862.1"/>
    <property type="molecule type" value="Genomic_DNA"/>
</dbReference>
<name>A0A328TN74_9GAMM</name>
<evidence type="ECO:0000313" key="1">
    <source>
        <dbReference type="EMBL" id="RAP70862.1"/>
    </source>
</evidence>
<comment type="caution">
    <text evidence="1">The sequence shown here is derived from an EMBL/GenBank/DDBJ whole genome shotgun (WGS) entry which is preliminary data.</text>
</comment>
<organism evidence="1 2">
    <name type="scientific">Candidatus Erwinia dacicola</name>
    <dbReference type="NCBI Taxonomy" id="252393"/>
    <lineage>
        <taxon>Bacteria</taxon>
        <taxon>Pseudomonadati</taxon>
        <taxon>Pseudomonadota</taxon>
        <taxon>Gammaproteobacteria</taxon>
        <taxon>Enterobacterales</taxon>
        <taxon>Erwiniaceae</taxon>
        <taxon>Erwinia</taxon>
    </lineage>
</organism>
<dbReference type="Proteomes" id="UP000244334">
    <property type="component" value="Unassembled WGS sequence"/>
</dbReference>
<accession>A0A328TN74</accession>
<dbReference type="AlphaFoldDB" id="A0A328TN74"/>
<proteinExistence type="predicted"/>
<gene>
    <name evidence="1" type="ORF">ACZ87_02335</name>
</gene>
<evidence type="ECO:0000313" key="2">
    <source>
        <dbReference type="Proteomes" id="UP000244334"/>
    </source>
</evidence>
<protein>
    <submittedName>
        <fullName evidence="1">Helix-turn-helix domain protein</fullName>
    </submittedName>
</protein>
<reference evidence="1" key="1">
    <citation type="submission" date="2018-04" db="EMBL/GenBank/DDBJ databases">
        <title>Genomes of the Obligate Erwinia dacicola and Facultative Enterobacter sp. OLF Endosymbionts of the Olive Fruit fly, Bactrocera oleae.</title>
        <authorList>
            <person name="Estes A.M."/>
            <person name="Hearn D.J."/>
            <person name="Agarwal S."/>
            <person name="Pierson E.A."/>
            <person name="Dunning-Hotopp J.C."/>
        </authorList>
    </citation>
    <scope>NUCLEOTIDE SEQUENCE [LARGE SCALE GENOMIC DNA]</scope>
    <source>
        <strain evidence="1">Oroville</strain>
    </source>
</reference>
<sequence length="266" mass="29922">MIRVDMPPKARQQYREMEKEMFLELNGEGIEAPNAAAKTVKCLQIASGAVYTDDAGSWSELHDAKLQALDSILTEAAGAPVLVAYHWKHDLERLLKAFPRGRHLDQDPQTLRDWNAGKIPVLFAHQYAGRRQHTGVFLALVGPGTVPANYRTHRANPADSGRTQPPGVHSPHYRCRHYGRNGDGAAQLKTNSAGHPARCHEKERRTMITDFMTENEVSKLLQKKRTALYNLRKKHGFPEPVLTHPSRYSRQAVEKWINEGGVNRAV</sequence>